<evidence type="ECO:0000313" key="2">
    <source>
        <dbReference type="EMBL" id="KAF7358710.1"/>
    </source>
</evidence>
<evidence type="ECO:0000256" key="1">
    <source>
        <dbReference type="SAM" id="SignalP"/>
    </source>
</evidence>
<sequence length="283" mass="29356">MYAAAALLVGLLAPFTLAAPTVETVLTPGGYRANTKMYEIPAGASLAHVDSDVHILAADGTVLNKVSVTPTTVKSAVSPLETGWVTYASWLNEGSSAISSFTTTWTVPPVPQTNHDQTVFLFNSIEPNSGNAILQPVLQYGPSAAGGGAYWAVATWYLVGDSTFYTTPVRTSAGATLDGIITLTSSSGSNYNYVSSFTNIAGTSLTVSNAAELTWATETLEAYGVEAKTDYPSGSTVFSDINLKLASGATPSVTWSHVNDAADGLSTTINTNGATNAVITITY</sequence>
<dbReference type="AlphaFoldDB" id="A0A8H6YCT3"/>
<comment type="caution">
    <text evidence="2">The sequence shown here is derived from an EMBL/GenBank/DDBJ whole genome shotgun (WGS) entry which is preliminary data.</text>
</comment>
<evidence type="ECO:0000313" key="3">
    <source>
        <dbReference type="Proteomes" id="UP000623467"/>
    </source>
</evidence>
<dbReference type="Proteomes" id="UP000623467">
    <property type="component" value="Unassembled WGS sequence"/>
</dbReference>
<dbReference type="OrthoDB" id="3256306at2759"/>
<accession>A0A8H6YCT3</accession>
<feature type="chain" id="PRO_5034286863" evidence="1">
    <location>
        <begin position="19"/>
        <end position="283"/>
    </location>
</feature>
<dbReference type="EMBL" id="JACAZH010000009">
    <property type="protein sequence ID" value="KAF7358710.1"/>
    <property type="molecule type" value="Genomic_DNA"/>
</dbReference>
<keyword evidence="3" id="KW-1185">Reference proteome</keyword>
<gene>
    <name evidence="2" type="ORF">MSAN_01210000</name>
</gene>
<keyword evidence="1" id="KW-0732">Signal</keyword>
<reference evidence="2" key="1">
    <citation type="submission" date="2020-05" db="EMBL/GenBank/DDBJ databases">
        <title>Mycena genomes resolve the evolution of fungal bioluminescence.</title>
        <authorList>
            <person name="Tsai I.J."/>
        </authorList>
    </citation>
    <scope>NUCLEOTIDE SEQUENCE</scope>
    <source>
        <strain evidence="2">160909Yilan</strain>
    </source>
</reference>
<proteinExistence type="predicted"/>
<feature type="signal peptide" evidence="1">
    <location>
        <begin position="1"/>
        <end position="18"/>
    </location>
</feature>
<protein>
    <submittedName>
        <fullName evidence="2">Uncharacterized protein</fullName>
    </submittedName>
</protein>
<organism evidence="2 3">
    <name type="scientific">Mycena sanguinolenta</name>
    <dbReference type="NCBI Taxonomy" id="230812"/>
    <lineage>
        <taxon>Eukaryota</taxon>
        <taxon>Fungi</taxon>
        <taxon>Dikarya</taxon>
        <taxon>Basidiomycota</taxon>
        <taxon>Agaricomycotina</taxon>
        <taxon>Agaricomycetes</taxon>
        <taxon>Agaricomycetidae</taxon>
        <taxon>Agaricales</taxon>
        <taxon>Marasmiineae</taxon>
        <taxon>Mycenaceae</taxon>
        <taxon>Mycena</taxon>
    </lineage>
</organism>
<name>A0A8H6YCT3_9AGAR</name>